<feature type="domain" description="Peripheral subunit-binding (PSBD)" evidence="11">
    <location>
        <begin position="140"/>
        <end position="177"/>
    </location>
</feature>
<keyword evidence="13" id="KW-1185">Reference proteome</keyword>
<evidence type="ECO:0000313" key="13">
    <source>
        <dbReference type="Proteomes" id="UP000195913"/>
    </source>
</evidence>
<dbReference type="Proteomes" id="UP000195913">
    <property type="component" value="Unassembled WGS sequence"/>
</dbReference>
<keyword evidence="5 8" id="KW-0012">Acyltransferase</keyword>
<feature type="region of interest" description="Disordered" evidence="9">
    <location>
        <begin position="179"/>
        <end position="205"/>
    </location>
</feature>
<dbReference type="Pfam" id="PF00364">
    <property type="entry name" value="Biotin_lipoyl"/>
    <property type="match status" value="1"/>
</dbReference>
<dbReference type="InterPro" id="IPR000089">
    <property type="entry name" value="Biotin_lipoyl"/>
</dbReference>
<evidence type="ECO:0000256" key="3">
    <source>
        <dbReference type="ARBA" id="ARBA00022679"/>
    </source>
</evidence>
<evidence type="ECO:0000256" key="6">
    <source>
        <dbReference type="ARBA" id="ARBA00025211"/>
    </source>
</evidence>
<evidence type="ECO:0000256" key="2">
    <source>
        <dbReference type="ARBA" id="ARBA00011484"/>
    </source>
</evidence>
<evidence type="ECO:0000256" key="4">
    <source>
        <dbReference type="ARBA" id="ARBA00022823"/>
    </source>
</evidence>
<protein>
    <recommendedName>
        <fullName evidence="8">Acetyltransferase component of pyruvate dehydrogenase complex</fullName>
        <ecNumber evidence="8">2.3.1.12</ecNumber>
    </recommendedName>
</protein>
<dbReference type="SUPFAM" id="SSF47005">
    <property type="entry name" value="Peripheral subunit-binding domain of 2-oxo acid dehydrogenase complex"/>
    <property type="match status" value="1"/>
</dbReference>
<dbReference type="PROSITE" id="PS51826">
    <property type="entry name" value="PSBD"/>
    <property type="match status" value="1"/>
</dbReference>
<dbReference type="GO" id="GO:0004742">
    <property type="term" value="F:dihydrolipoyllysine-residue acetyltransferase activity"/>
    <property type="evidence" value="ECO:0007669"/>
    <property type="project" value="UniProtKB-UniRule"/>
</dbReference>
<comment type="function">
    <text evidence="6">The pyruvate dehydrogenase complex catalyzes the overall conversion of pyruvate to acetyl-CoA and CO(2). It contains multiple copies of three enzymatic components: pyruvate dehydrogenase (E1), dihydrolipoamide acetyltransferase (E2) and lipoamide dehydrogenase (E3).</text>
</comment>
<dbReference type="EC" id="2.3.1.12" evidence="8"/>
<organism evidence="12 13">
    <name type="scientific">Arthrobacter rhombi</name>
    <dbReference type="NCBI Taxonomy" id="71253"/>
    <lineage>
        <taxon>Bacteria</taxon>
        <taxon>Bacillati</taxon>
        <taxon>Actinomycetota</taxon>
        <taxon>Actinomycetes</taxon>
        <taxon>Micrococcales</taxon>
        <taxon>Micrococcaceae</taxon>
        <taxon>Arthrobacter</taxon>
    </lineage>
</organism>
<dbReference type="InterPro" id="IPR011053">
    <property type="entry name" value="Single_hybrid_motif"/>
</dbReference>
<dbReference type="SUPFAM" id="SSF51230">
    <property type="entry name" value="Single hybrid motif"/>
    <property type="match status" value="1"/>
</dbReference>
<evidence type="ECO:0000313" key="12">
    <source>
        <dbReference type="EMBL" id="SJM64791.1"/>
    </source>
</evidence>
<dbReference type="SUPFAM" id="SSF52777">
    <property type="entry name" value="CoA-dependent acyltransferases"/>
    <property type="match status" value="1"/>
</dbReference>
<dbReference type="EMBL" id="FUHW01000032">
    <property type="protein sequence ID" value="SJM64791.1"/>
    <property type="molecule type" value="Genomic_DNA"/>
</dbReference>
<reference evidence="12 13" key="1">
    <citation type="submission" date="2017-02" db="EMBL/GenBank/DDBJ databases">
        <authorList>
            <person name="Peterson S.W."/>
        </authorList>
    </citation>
    <scope>NUCLEOTIDE SEQUENCE [LARGE SCALE GENOMIC DNA]</scope>
    <source>
        <strain evidence="12 13">B Ar 00.02</strain>
    </source>
</reference>
<comment type="subunit">
    <text evidence="2">Forms a 24-polypeptide structural core with octahedral symmetry.</text>
</comment>
<evidence type="ECO:0000259" key="10">
    <source>
        <dbReference type="PROSITE" id="PS50968"/>
    </source>
</evidence>
<dbReference type="PANTHER" id="PTHR23151:SF90">
    <property type="entry name" value="DIHYDROLIPOYLLYSINE-RESIDUE ACETYLTRANSFERASE COMPONENT OF PYRUVATE DEHYDROGENASE COMPLEX, MITOCHONDRIAL-RELATED"/>
    <property type="match status" value="1"/>
</dbReference>
<dbReference type="Gene3D" id="4.10.320.10">
    <property type="entry name" value="E3-binding domain"/>
    <property type="match status" value="1"/>
</dbReference>
<dbReference type="PANTHER" id="PTHR23151">
    <property type="entry name" value="DIHYDROLIPOAMIDE ACETYL/SUCCINYL-TRANSFERASE-RELATED"/>
    <property type="match status" value="1"/>
</dbReference>
<dbReference type="Pfam" id="PF02817">
    <property type="entry name" value="E3_binding"/>
    <property type="match status" value="1"/>
</dbReference>
<comment type="cofactor">
    <cofactor evidence="8">
        <name>(R)-lipoate</name>
        <dbReference type="ChEBI" id="CHEBI:83088"/>
    </cofactor>
    <text evidence="8">Binds 1 lipoyl cofactor covalently.</text>
</comment>
<dbReference type="CDD" id="cd06849">
    <property type="entry name" value="lipoyl_domain"/>
    <property type="match status" value="1"/>
</dbReference>
<dbReference type="PROSITE" id="PS50968">
    <property type="entry name" value="BIOTINYL_LIPOYL"/>
    <property type="match status" value="1"/>
</dbReference>
<feature type="compositionally biased region" description="Polar residues" evidence="9">
    <location>
        <begin position="192"/>
        <end position="205"/>
    </location>
</feature>
<dbReference type="RefSeq" id="WP_179204280.1">
    <property type="nucleotide sequence ID" value="NZ_FUHW01000032.1"/>
</dbReference>
<dbReference type="Pfam" id="PF00198">
    <property type="entry name" value="2-oxoacid_dh"/>
    <property type="match status" value="1"/>
</dbReference>
<feature type="compositionally biased region" description="Gly residues" evidence="9">
    <location>
        <begin position="78"/>
        <end position="88"/>
    </location>
</feature>
<keyword evidence="12" id="KW-0670">Pyruvate</keyword>
<feature type="compositionally biased region" description="Low complexity" evidence="9">
    <location>
        <begin position="179"/>
        <end position="191"/>
    </location>
</feature>
<dbReference type="GO" id="GO:0006086">
    <property type="term" value="P:pyruvate decarboxylation to acetyl-CoA"/>
    <property type="evidence" value="ECO:0007669"/>
    <property type="project" value="InterPro"/>
</dbReference>
<dbReference type="InterPro" id="IPR001078">
    <property type="entry name" value="2-oxoacid_DH_actylTfrase"/>
</dbReference>
<dbReference type="Gene3D" id="3.30.559.10">
    <property type="entry name" value="Chloramphenicol acetyltransferase-like domain"/>
    <property type="match status" value="1"/>
</dbReference>
<evidence type="ECO:0000256" key="9">
    <source>
        <dbReference type="SAM" id="MobiDB-lite"/>
    </source>
</evidence>
<feature type="compositionally biased region" description="Low complexity" evidence="9">
    <location>
        <begin position="89"/>
        <end position="108"/>
    </location>
</feature>
<evidence type="ECO:0000256" key="8">
    <source>
        <dbReference type="RuleBase" id="RU361137"/>
    </source>
</evidence>
<dbReference type="InterPro" id="IPR023213">
    <property type="entry name" value="CAT-like_dom_sf"/>
</dbReference>
<evidence type="ECO:0000259" key="11">
    <source>
        <dbReference type="PROSITE" id="PS51826"/>
    </source>
</evidence>
<feature type="compositionally biased region" description="Polar residues" evidence="9">
    <location>
        <begin position="127"/>
        <end position="137"/>
    </location>
</feature>
<sequence length="431" mass="45213">MPEVNMPRLSDTMQEGVLSRWVKKVGDTVREGDVIAEIDTDKATMDLEAFDEGILEKLLVEEGTMVPIGEPVAFIGTGAAGDSGGGTTGAQAAASSSSPTPTEPSPASEHVPAAPPAQPRTPAGPTDRQSPAGSNSGRLLASPLARRVAEQHGIDPAEITGTGPGGRIVRADVEAAVAAQASAAPHQRQPADSTPVSATGTQPSESVEVPLTMMRKVMAQRLTESASAPHFHLTHVVAMDRLMTLRAEINERFADSGVKISVTDLLVKACALTLEDHPQVNASWAGDKILQHPRAHIGVAVALDDGLIVPVIRDAATKGLEVISTETRALAKKARDGKLTPAEFSGGTFSISNLGMFGVDNFTAVINPPEASILAVGATTEEPYVQDGQLSTRQIMKITLTSDHRVLDGAVSAAFLRDLKRTLEEPLRIII</sequence>
<accession>A0A1R4G9B9</accession>
<dbReference type="GO" id="GO:0045254">
    <property type="term" value="C:pyruvate dehydrogenase complex"/>
    <property type="evidence" value="ECO:0007669"/>
    <property type="project" value="UniProtKB-UniRule"/>
</dbReference>
<keyword evidence="3 8" id="KW-0808">Transferase</keyword>
<dbReference type="NCBIfam" id="TIGR01349">
    <property type="entry name" value="PDHac_trf_mito"/>
    <property type="match status" value="1"/>
</dbReference>
<evidence type="ECO:0000256" key="1">
    <source>
        <dbReference type="ARBA" id="ARBA00007317"/>
    </source>
</evidence>
<dbReference type="Gene3D" id="2.40.50.100">
    <property type="match status" value="1"/>
</dbReference>
<gene>
    <name evidence="12" type="ORF">FM101_08810</name>
</gene>
<dbReference type="InterPro" id="IPR004167">
    <property type="entry name" value="PSBD"/>
</dbReference>
<name>A0A1R4G9B9_9MICC</name>
<proteinExistence type="inferred from homology"/>
<feature type="domain" description="Lipoyl-binding" evidence="10">
    <location>
        <begin position="1"/>
        <end position="76"/>
    </location>
</feature>
<keyword evidence="4 8" id="KW-0450">Lipoyl</keyword>
<dbReference type="InterPro" id="IPR006257">
    <property type="entry name" value="LAT1"/>
</dbReference>
<feature type="region of interest" description="Disordered" evidence="9">
    <location>
        <begin position="77"/>
        <end position="138"/>
    </location>
</feature>
<dbReference type="InterPro" id="IPR036625">
    <property type="entry name" value="E3-bd_dom_sf"/>
</dbReference>
<comment type="catalytic activity">
    <reaction evidence="7 8">
        <text>N(6)-[(R)-dihydrolipoyl]-L-lysyl-[protein] + acetyl-CoA = N(6)-[(R)-S(8)-acetyldihydrolipoyl]-L-lysyl-[protein] + CoA</text>
        <dbReference type="Rhea" id="RHEA:17017"/>
        <dbReference type="Rhea" id="RHEA-COMP:10475"/>
        <dbReference type="Rhea" id="RHEA-COMP:10478"/>
        <dbReference type="ChEBI" id="CHEBI:57287"/>
        <dbReference type="ChEBI" id="CHEBI:57288"/>
        <dbReference type="ChEBI" id="CHEBI:83100"/>
        <dbReference type="ChEBI" id="CHEBI:83111"/>
        <dbReference type="EC" id="2.3.1.12"/>
    </reaction>
</comment>
<dbReference type="AlphaFoldDB" id="A0A1R4G9B9"/>
<evidence type="ECO:0000256" key="5">
    <source>
        <dbReference type="ARBA" id="ARBA00023315"/>
    </source>
</evidence>
<evidence type="ECO:0000256" key="7">
    <source>
        <dbReference type="ARBA" id="ARBA00048370"/>
    </source>
</evidence>
<dbReference type="InterPro" id="IPR045257">
    <property type="entry name" value="E2/Pdx1"/>
</dbReference>
<comment type="similarity">
    <text evidence="1 8">Belongs to the 2-oxoacid dehydrogenase family.</text>
</comment>
<dbReference type="FunFam" id="3.30.559.10:FF:000007">
    <property type="entry name" value="Dihydrolipoamide acetyltransferase component of pyruvate dehydrogenase complex"/>
    <property type="match status" value="1"/>
</dbReference>